<keyword evidence="1" id="KW-0472">Membrane</keyword>
<gene>
    <name evidence="2" type="ORF">OW157_05745</name>
</gene>
<evidence type="ECO:0000313" key="2">
    <source>
        <dbReference type="EMBL" id="MCZ0726075.1"/>
    </source>
</evidence>
<feature type="transmembrane region" description="Helical" evidence="1">
    <location>
        <begin position="57"/>
        <end position="76"/>
    </location>
</feature>
<dbReference type="PIRSF" id="PIRSF037259">
    <property type="entry name" value="EcsB_ABC"/>
    <property type="match status" value="1"/>
</dbReference>
<dbReference type="Proteomes" id="UP001146670">
    <property type="component" value="Unassembled WGS sequence"/>
</dbReference>
<keyword evidence="1" id="KW-0812">Transmembrane</keyword>
<evidence type="ECO:0000313" key="3">
    <source>
        <dbReference type="Proteomes" id="UP001146670"/>
    </source>
</evidence>
<feature type="transmembrane region" description="Helical" evidence="1">
    <location>
        <begin position="21"/>
        <end position="45"/>
    </location>
</feature>
<dbReference type="AlphaFoldDB" id="A0A9X3JG76"/>
<organism evidence="2 3">
    <name type="scientific">Aerococcus kribbianus</name>
    <dbReference type="NCBI Taxonomy" id="2999064"/>
    <lineage>
        <taxon>Bacteria</taxon>
        <taxon>Bacillati</taxon>
        <taxon>Bacillota</taxon>
        <taxon>Bacilli</taxon>
        <taxon>Lactobacillales</taxon>
        <taxon>Aerococcaceae</taxon>
        <taxon>Aerococcus</taxon>
    </lineage>
</organism>
<dbReference type="Pfam" id="PF05975">
    <property type="entry name" value="EcsB"/>
    <property type="match status" value="1"/>
</dbReference>
<dbReference type="EMBL" id="JAPRFR010000002">
    <property type="protein sequence ID" value="MCZ0726075.1"/>
    <property type="molecule type" value="Genomic_DNA"/>
</dbReference>
<feature type="transmembrane region" description="Helical" evidence="1">
    <location>
        <begin position="350"/>
        <end position="371"/>
    </location>
</feature>
<sequence length="410" mass="47942">MPLAKLYQKRRQERRNYFLKYAQYIFNDHLVLALFFLLGALAFQYRAWLKTVTEPSLWADGIFLLTGLVIILLGQAKTYIQAADTMFLLPMEASFTAWFKRSFFQSLLSPLLWLAAYLLVAYPYLWASRAWTWLELIPLAISLAIASFAIMVTNFEAYHFKVVKMAQWRWGLIIVSGLAIALALASWPWLGLLLMTVSCLTLFLSQRSPFAQEKSTWFWEKLVSDEEKRQQNNDKLMALFVDIKTVSQQIKRRSYLDRLLLSAKKAKTPFYYLYQRSFWRSPEFFPIWARLTILGLVFLVFLPDAWLSLGIILVVQYFSHFQIWPLFQHFDRHPMVLTAPVGGTDRGRGFLRFVAQPMLIQGMLFIIFAFIFQPWRFALMLVLGLVLIGGLILPLIFKKKIEKANSKRFF</sequence>
<accession>A0A9X3JG76</accession>
<dbReference type="GO" id="GO:0016020">
    <property type="term" value="C:membrane"/>
    <property type="evidence" value="ECO:0007669"/>
    <property type="project" value="InterPro"/>
</dbReference>
<keyword evidence="1" id="KW-1133">Transmembrane helix</keyword>
<feature type="transmembrane region" description="Helical" evidence="1">
    <location>
        <begin position="377"/>
        <end position="397"/>
    </location>
</feature>
<comment type="caution">
    <text evidence="2">The sequence shown here is derived from an EMBL/GenBank/DDBJ whole genome shotgun (WGS) entry which is preliminary data.</text>
</comment>
<feature type="transmembrane region" description="Helical" evidence="1">
    <location>
        <begin position="107"/>
        <end position="125"/>
    </location>
</feature>
<keyword evidence="3" id="KW-1185">Reference proteome</keyword>
<name>A0A9X3JG76_9LACT</name>
<protein>
    <submittedName>
        <fullName evidence="2">ABC transporter permease</fullName>
    </submittedName>
</protein>
<evidence type="ECO:0000256" key="1">
    <source>
        <dbReference type="SAM" id="Phobius"/>
    </source>
</evidence>
<proteinExistence type="predicted"/>
<dbReference type="RefSeq" id="WP_268752403.1">
    <property type="nucleotide sequence ID" value="NZ_JAPRFQ010000002.1"/>
</dbReference>
<feature type="transmembrane region" description="Helical" evidence="1">
    <location>
        <begin position="167"/>
        <end position="183"/>
    </location>
</feature>
<feature type="transmembrane region" description="Helical" evidence="1">
    <location>
        <begin position="131"/>
        <end position="155"/>
    </location>
</feature>
<reference evidence="2" key="1">
    <citation type="submission" date="2022-12" db="EMBL/GenBank/DDBJ databases">
        <title>Description and comparative metabolic analysis of Aerococcus sp. nov., isolated from the feces of a pig.</title>
        <authorList>
            <person name="Chang Y.-H."/>
        </authorList>
    </citation>
    <scope>NUCLEOTIDE SEQUENCE</scope>
    <source>
        <strain evidence="2">YH-aer222</strain>
    </source>
</reference>
<dbReference type="InterPro" id="IPR010288">
    <property type="entry name" value="EcsB_ABC"/>
</dbReference>